<accession>A0ABQ8AYL3</accession>
<dbReference type="Proteomes" id="UP000824890">
    <property type="component" value="Unassembled WGS sequence"/>
</dbReference>
<feature type="region of interest" description="Disordered" evidence="1">
    <location>
        <begin position="300"/>
        <end position="339"/>
    </location>
</feature>
<feature type="region of interest" description="Disordered" evidence="1">
    <location>
        <begin position="1"/>
        <end position="46"/>
    </location>
</feature>
<feature type="compositionally biased region" description="Basic and acidic residues" evidence="1">
    <location>
        <begin position="7"/>
        <end position="16"/>
    </location>
</feature>
<name>A0ABQ8AYL3_BRANA</name>
<evidence type="ECO:0000313" key="3">
    <source>
        <dbReference type="Proteomes" id="UP000824890"/>
    </source>
</evidence>
<gene>
    <name evidence="2" type="ORF">HID58_047229</name>
</gene>
<protein>
    <submittedName>
        <fullName evidence="2">Uncharacterized protein</fullName>
    </submittedName>
</protein>
<sequence>MKKLSQRSREKDDKRHGYANLVPSRIPGSAGDGYGTGTAGKRPRRVSCKAGKATLDGDGSGHGYHAPVFTLPRQPLHFKLHRIERQFFFEVEVSEEHQSLGGYRLLRYSRSEKGKWTADSSRADRRRPIRIPHNDNSALIEENKLTLIGQVTNPAIQKTQWIESCPLKRDKTTKLDVSQGISQQNTLRKLEDHRRRHDIISISLSSRDRGLEYREHQTSSQISIHSACKSLKEVDYPLRKAHDRAFPERRRGEATMLREGRGKEKEKRITHLISNILLTESVHQTREYLETALHIKELWRKQGPSQGKSHYSRTPPPRPPRERMTLPAAPEIGEVNSRSKERVSALERIEPISQSAPRPYALERIEVENNLSAERVSALERIEVVNNLSADRVSALERIEPLPVEPPRTTGLSTSLLARL</sequence>
<evidence type="ECO:0000256" key="1">
    <source>
        <dbReference type="SAM" id="MobiDB-lite"/>
    </source>
</evidence>
<evidence type="ECO:0000313" key="2">
    <source>
        <dbReference type="EMBL" id="KAH0897661.1"/>
    </source>
</evidence>
<proteinExistence type="predicted"/>
<comment type="caution">
    <text evidence="2">The sequence shown here is derived from an EMBL/GenBank/DDBJ whole genome shotgun (WGS) entry which is preliminary data.</text>
</comment>
<dbReference type="EMBL" id="JAGKQM010000012">
    <property type="protein sequence ID" value="KAH0897661.1"/>
    <property type="molecule type" value="Genomic_DNA"/>
</dbReference>
<keyword evidence="3" id="KW-1185">Reference proteome</keyword>
<reference evidence="2 3" key="1">
    <citation type="submission" date="2021-05" db="EMBL/GenBank/DDBJ databases">
        <title>Genome Assembly of Synthetic Allotetraploid Brassica napus Reveals Homoeologous Exchanges between Subgenomes.</title>
        <authorList>
            <person name="Davis J.T."/>
        </authorList>
    </citation>
    <scope>NUCLEOTIDE SEQUENCE [LARGE SCALE GENOMIC DNA]</scope>
    <source>
        <strain evidence="3">cv. Da-Ae</strain>
        <tissue evidence="2">Seedling</tissue>
    </source>
</reference>
<organism evidence="2 3">
    <name type="scientific">Brassica napus</name>
    <name type="common">Rape</name>
    <dbReference type="NCBI Taxonomy" id="3708"/>
    <lineage>
        <taxon>Eukaryota</taxon>
        <taxon>Viridiplantae</taxon>
        <taxon>Streptophyta</taxon>
        <taxon>Embryophyta</taxon>
        <taxon>Tracheophyta</taxon>
        <taxon>Spermatophyta</taxon>
        <taxon>Magnoliopsida</taxon>
        <taxon>eudicotyledons</taxon>
        <taxon>Gunneridae</taxon>
        <taxon>Pentapetalae</taxon>
        <taxon>rosids</taxon>
        <taxon>malvids</taxon>
        <taxon>Brassicales</taxon>
        <taxon>Brassicaceae</taxon>
        <taxon>Brassiceae</taxon>
        <taxon>Brassica</taxon>
    </lineage>
</organism>